<comment type="caution">
    <text evidence="3">The sequence shown here is derived from an EMBL/GenBank/DDBJ whole genome shotgun (WGS) entry which is preliminary data.</text>
</comment>
<keyword evidence="4" id="KW-1185">Reference proteome</keyword>
<gene>
    <name evidence="3" type="ORF">ABL78_1542</name>
</gene>
<dbReference type="OrthoDB" id="265202at2759"/>
<feature type="compositionally biased region" description="Low complexity" evidence="2">
    <location>
        <begin position="152"/>
        <end position="175"/>
    </location>
</feature>
<evidence type="ECO:0000256" key="2">
    <source>
        <dbReference type="SAM" id="MobiDB-lite"/>
    </source>
</evidence>
<dbReference type="AlphaFoldDB" id="A0A0N1IMA0"/>
<dbReference type="EMBL" id="LJSK01000026">
    <property type="protein sequence ID" value="KPI89313.1"/>
    <property type="molecule type" value="Genomic_DNA"/>
</dbReference>
<dbReference type="Proteomes" id="UP000038009">
    <property type="component" value="Unassembled WGS sequence"/>
</dbReference>
<dbReference type="SUPFAM" id="SSF51126">
    <property type="entry name" value="Pectin lyase-like"/>
    <property type="match status" value="1"/>
</dbReference>
<dbReference type="InterPro" id="IPR011050">
    <property type="entry name" value="Pectin_lyase_fold/virulence"/>
</dbReference>
<dbReference type="VEuPathDB" id="TriTrypDB:Lsey_0026_0090"/>
<evidence type="ECO:0000313" key="4">
    <source>
        <dbReference type="Proteomes" id="UP000038009"/>
    </source>
</evidence>
<protein>
    <recommendedName>
        <fullName evidence="5">Right handed beta helix domain-containing protein</fullName>
    </recommendedName>
</protein>
<evidence type="ECO:0008006" key="5">
    <source>
        <dbReference type="Google" id="ProtNLM"/>
    </source>
</evidence>
<proteinExistence type="predicted"/>
<keyword evidence="1" id="KW-0175">Coiled coil</keyword>
<feature type="region of interest" description="Disordered" evidence="2">
    <location>
        <begin position="152"/>
        <end position="176"/>
    </location>
</feature>
<organism evidence="3 4">
    <name type="scientific">Leptomonas seymouri</name>
    <dbReference type="NCBI Taxonomy" id="5684"/>
    <lineage>
        <taxon>Eukaryota</taxon>
        <taxon>Discoba</taxon>
        <taxon>Euglenozoa</taxon>
        <taxon>Kinetoplastea</taxon>
        <taxon>Metakinetoplastina</taxon>
        <taxon>Trypanosomatida</taxon>
        <taxon>Trypanosomatidae</taxon>
        <taxon>Leishmaniinae</taxon>
        <taxon>Leptomonas</taxon>
    </lineage>
</organism>
<evidence type="ECO:0000313" key="3">
    <source>
        <dbReference type="EMBL" id="KPI89313.1"/>
    </source>
</evidence>
<dbReference type="OMA" id="YHMVLLG"/>
<feature type="coiled-coil region" evidence="1">
    <location>
        <begin position="109"/>
        <end position="143"/>
    </location>
</feature>
<accession>A0A0N1IMA0</accession>
<evidence type="ECO:0000256" key="1">
    <source>
        <dbReference type="SAM" id="Coils"/>
    </source>
</evidence>
<sequence length="469" mass="48966">MRRTGVVGVLCASSLTGSERRSAHGGVTTYRVGAGLVVPRSAWGGAASRGYRVPALRFENAAGMGLAHWTPARSLFGSWKAEKINSEGSASEADADAGAQANVHVEPGTAAAQKEIERLRQQIVDLQEALQASQETVKQLLMLNSAPKASGPSAAGAAARCRSSGSPSGPCGGAAEVTNDSRGASYVVRTSEELIDALRGRGSEHASRTILLDGELFVLDMYAPVEVDQARVSILGNNATVIGPIAVRGRGAVLAISDAFLFCPHGVQLRLTDSSSGTAVASAKTPARVAGTPLKESMMLTPVVSATAGAGVHLDRCVLSNGRDGVYLGMGSRCTLNHVRIVNCIRGLYEGVGCRTSMMDACTFQANRYHMVLLGPDKAEWAGRIFQSPSPCRERGATCSPTFSSNASVEDVLAPGVTATSVVALQQNKAQVVLQHNPITDIYEDCWVDGQRVELSGADATSGLSDPLF</sequence>
<reference evidence="3 4" key="1">
    <citation type="journal article" date="2015" name="PLoS Pathog.">
        <title>Leptomonas seymouri: Adaptations to the Dixenous Life Cycle Analyzed by Genome Sequencing, Transcriptome Profiling and Co-infection with Leishmania donovani.</title>
        <authorList>
            <person name="Kraeva N."/>
            <person name="Butenko A."/>
            <person name="Hlavacova J."/>
            <person name="Kostygov A."/>
            <person name="Myskova J."/>
            <person name="Grybchuk D."/>
            <person name="Lestinova T."/>
            <person name="Votypka J."/>
            <person name="Volf P."/>
            <person name="Opperdoes F."/>
            <person name="Flegontov P."/>
            <person name="Lukes J."/>
            <person name="Yurchenko V."/>
        </authorList>
    </citation>
    <scope>NUCLEOTIDE SEQUENCE [LARGE SCALE GENOMIC DNA]</scope>
    <source>
        <strain evidence="3 4">ATCC 30220</strain>
    </source>
</reference>
<name>A0A0N1IMA0_LEPSE</name>